<evidence type="ECO:0000256" key="1">
    <source>
        <dbReference type="SAM" id="MobiDB-lite"/>
    </source>
</evidence>
<evidence type="ECO:0008006" key="5">
    <source>
        <dbReference type="Google" id="ProtNLM"/>
    </source>
</evidence>
<organism evidence="3 4">
    <name type="scientific">Steinernema hermaphroditum</name>
    <dbReference type="NCBI Taxonomy" id="289476"/>
    <lineage>
        <taxon>Eukaryota</taxon>
        <taxon>Metazoa</taxon>
        <taxon>Ecdysozoa</taxon>
        <taxon>Nematoda</taxon>
        <taxon>Chromadorea</taxon>
        <taxon>Rhabditida</taxon>
        <taxon>Tylenchina</taxon>
        <taxon>Panagrolaimomorpha</taxon>
        <taxon>Strongyloidoidea</taxon>
        <taxon>Steinernematidae</taxon>
        <taxon>Steinernema</taxon>
    </lineage>
</organism>
<accession>A0AA39M913</accession>
<keyword evidence="2" id="KW-0732">Signal</keyword>
<evidence type="ECO:0000313" key="3">
    <source>
        <dbReference type="EMBL" id="KAK0424954.1"/>
    </source>
</evidence>
<feature type="chain" id="PRO_5041222363" description="Secreted protein" evidence="2">
    <location>
        <begin position="44"/>
        <end position="203"/>
    </location>
</feature>
<evidence type="ECO:0000256" key="2">
    <source>
        <dbReference type="SAM" id="SignalP"/>
    </source>
</evidence>
<feature type="region of interest" description="Disordered" evidence="1">
    <location>
        <begin position="1"/>
        <end position="20"/>
    </location>
</feature>
<name>A0AA39M913_9BILA</name>
<dbReference type="EMBL" id="JAUCMV010000001">
    <property type="protein sequence ID" value="KAK0424954.1"/>
    <property type="molecule type" value="Genomic_DNA"/>
</dbReference>
<feature type="signal peptide" evidence="2">
    <location>
        <begin position="1"/>
        <end position="43"/>
    </location>
</feature>
<gene>
    <name evidence="3" type="ORF">QR680_008942</name>
</gene>
<evidence type="ECO:0000313" key="4">
    <source>
        <dbReference type="Proteomes" id="UP001175271"/>
    </source>
</evidence>
<dbReference type="Proteomes" id="UP001175271">
    <property type="component" value="Unassembled WGS sequence"/>
</dbReference>
<keyword evidence="4" id="KW-1185">Reference proteome</keyword>
<comment type="caution">
    <text evidence="3">The sequence shown here is derived from an EMBL/GenBank/DDBJ whole genome shotgun (WGS) entry which is preliminary data.</text>
</comment>
<dbReference type="AlphaFoldDB" id="A0AA39M913"/>
<protein>
    <recommendedName>
        <fullName evidence="5">Secreted protein</fullName>
    </recommendedName>
</protein>
<sequence>MVSTAESKSPIKARNDPPKASTPMTAKLLLVATLLPLLAVAVAAPSKEQCDCKSLSQSIQESVVEILRFLSDLAFGVTRVAGCSLNEVLQVVVHLIYTLLHLLSSVLNLPLPPLATEPPFSVHCAGLDGIVNSFLQLVQKLLSNAGIANSCGCQVPILGNLVTMIVNLLNIVRGLLGGLLGGVFQEPIGHSAVGSLTEFLQAH</sequence>
<reference evidence="3" key="1">
    <citation type="submission" date="2023-06" db="EMBL/GenBank/DDBJ databases">
        <title>Genomic analysis of the entomopathogenic nematode Steinernema hermaphroditum.</title>
        <authorList>
            <person name="Schwarz E.M."/>
            <person name="Heppert J.K."/>
            <person name="Baniya A."/>
            <person name="Schwartz H.T."/>
            <person name="Tan C.-H."/>
            <person name="Antoshechkin I."/>
            <person name="Sternberg P.W."/>
            <person name="Goodrich-Blair H."/>
            <person name="Dillman A.R."/>
        </authorList>
    </citation>
    <scope>NUCLEOTIDE SEQUENCE</scope>
    <source>
        <strain evidence="3">PS9179</strain>
        <tissue evidence="3">Whole animal</tissue>
    </source>
</reference>
<proteinExistence type="predicted"/>